<accession>A0A2V2ZM94</accession>
<evidence type="ECO:0000256" key="1">
    <source>
        <dbReference type="ARBA" id="ARBA00004651"/>
    </source>
</evidence>
<dbReference type="InterPro" id="IPR052180">
    <property type="entry name" value="NhaC_Na-H+_Antiporter"/>
</dbReference>
<evidence type="ECO:0000256" key="2">
    <source>
        <dbReference type="ARBA" id="ARBA00022448"/>
    </source>
</evidence>
<dbReference type="Proteomes" id="UP000247150">
    <property type="component" value="Unassembled WGS sequence"/>
</dbReference>
<reference evidence="11 12" key="1">
    <citation type="submission" date="2018-05" db="EMBL/GenBank/DDBJ databases">
        <title>Freshwater and sediment microbial communities from various areas in North America, analyzing microbe dynamics in response to fracking.</title>
        <authorList>
            <person name="Lamendella R."/>
        </authorList>
    </citation>
    <scope>NUCLEOTIDE SEQUENCE [LARGE SCALE GENOMIC DNA]</scope>
    <source>
        <strain evidence="11 12">15_TX</strain>
    </source>
</reference>
<comment type="caution">
    <text evidence="11">The sequence shown here is derived from an EMBL/GenBank/DDBJ whole genome shotgun (WGS) entry which is preliminary data.</text>
</comment>
<feature type="transmembrane region" description="Helical" evidence="9">
    <location>
        <begin position="150"/>
        <end position="173"/>
    </location>
</feature>
<keyword evidence="7 9" id="KW-0472">Membrane</keyword>
<feature type="transmembrane region" description="Helical" evidence="9">
    <location>
        <begin position="73"/>
        <end position="90"/>
    </location>
</feature>
<feature type="domain" description="Na+/H+ antiporter NhaC-like C-terminal" evidence="10">
    <location>
        <begin position="227"/>
        <end position="420"/>
    </location>
</feature>
<evidence type="ECO:0000256" key="9">
    <source>
        <dbReference type="SAM" id="Phobius"/>
    </source>
</evidence>
<feature type="transmembrane region" description="Helical" evidence="9">
    <location>
        <begin position="326"/>
        <end position="348"/>
    </location>
</feature>
<evidence type="ECO:0000313" key="12">
    <source>
        <dbReference type="Proteomes" id="UP000247150"/>
    </source>
</evidence>
<evidence type="ECO:0000256" key="3">
    <source>
        <dbReference type="ARBA" id="ARBA00022449"/>
    </source>
</evidence>
<dbReference type="GO" id="GO:0005886">
    <property type="term" value="C:plasma membrane"/>
    <property type="evidence" value="ECO:0007669"/>
    <property type="project" value="UniProtKB-SubCell"/>
</dbReference>
<evidence type="ECO:0000256" key="4">
    <source>
        <dbReference type="ARBA" id="ARBA00022475"/>
    </source>
</evidence>
<evidence type="ECO:0000256" key="5">
    <source>
        <dbReference type="ARBA" id="ARBA00022692"/>
    </source>
</evidence>
<dbReference type="AlphaFoldDB" id="A0A2V2ZM94"/>
<dbReference type="GO" id="GO:0015297">
    <property type="term" value="F:antiporter activity"/>
    <property type="evidence" value="ECO:0007669"/>
    <property type="project" value="UniProtKB-KW"/>
</dbReference>
<comment type="similarity">
    <text evidence="8">Belongs to the NhaC Na(+)/H(+) (TC 2.A.35) antiporter family.</text>
</comment>
<comment type="subcellular location">
    <subcellularLocation>
        <location evidence="1">Cell membrane</location>
        <topology evidence="1">Multi-pass membrane protein</topology>
    </subcellularLocation>
</comment>
<sequence>MKTNEKGNPLALLPLLAFLLIFIGSGLATGDFKKVPIIVAVAITAGIALSMNRKTPFMEKVDIFTKGAGNPNIILMAIIFLLAGAFSGTAKGMGAVDSTVNLALSFVPQNLLMVGIFIIACFISLSMGTSTGTVVALAPIGVALAAETDISVALALAAVIGGAMFGDNLSVISDTTIAAVRTQGTKMTDKFRVNFLIVLPAAIATAIILGFLTAGQESAVASQDFSLLKVVPYLGVLAAALLGMNVILVLSGGVLLAGLIGIADGSYTLVSFLQMIAEGMAGMQTLAIIAILIGGVVEIIRFNGGIEFLLHLVTSKINSRRGAEFGIAALVSLTNVSTANNTISIIIAGPLAKNIADQYDIDPRKSASILDVFACFVQGMIPYGGQMLAASGLAAISPVSIMSYSIYPLLIGISGIIAIFINFPKLKEREKVTNSTV</sequence>
<evidence type="ECO:0000256" key="6">
    <source>
        <dbReference type="ARBA" id="ARBA00022989"/>
    </source>
</evidence>
<name>A0A2V2ZM94_9BACI</name>
<organism evidence="11 12">
    <name type="scientific">Cytobacillus oceanisediminis</name>
    <dbReference type="NCBI Taxonomy" id="665099"/>
    <lineage>
        <taxon>Bacteria</taxon>
        <taxon>Bacillati</taxon>
        <taxon>Bacillota</taxon>
        <taxon>Bacilli</taxon>
        <taxon>Bacillales</taxon>
        <taxon>Bacillaceae</taxon>
        <taxon>Cytobacillus</taxon>
    </lineage>
</organism>
<feature type="transmembrane region" description="Helical" evidence="9">
    <location>
        <begin position="36"/>
        <end position="52"/>
    </location>
</feature>
<feature type="transmembrane region" description="Helical" evidence="9">
    <location>
        <begin position="227"/>
        <end position="248"/>
    </location>
</feature>
<proteinExistence type="inferred from homology"/>
<evidence type="ECO:0000313" key="11">
    <source>
        <dbReference type="EMBL" id="PWW20752.1"/>
    </source>
</evidence>
<dbReference type="OrthoDB" id="9790605at2"/>
<dbReference type="RefSeq" id="WP_110066817.1">
    <property type="nucleotide sequence ID" value="NZ_QGTW01000014.1"/>
</dbReference>
<dbReference type="PANTHER" id="PTHR33451">
    <property type="entry name" value="MALATE-2H(+)/NA(+)-LACTATE ANTIPORTER"/>
    <property type="match status" value="1"/>
</dbReference>
<dbReference type="Pfam" id="PF03553">
    <property type="entry name" value="Na_H_antiporter"/>
    <property type="match status" value="2"/>
</dbReference>
<feature type="domain" description="Na+/H+ antiporter NhaC-like C-terminal" evidence="10">
    <location>
        <begin position="27"/>
        <end position="212"/>
    </location>
</feature>
<evidence type="ECO:0000259" key="10">
    <source>
        <dbReference type="Pfam" id="PF03553"/>
    </source>
</evidence>
<dbReference type="EMBL" id="QGTW01000014">
    <property type="protein sequence ID" value="PWW20752.1"/>
    <property type="molecule type" value="Genomic_DNA"/>
</dbReference>
<evidence type="ECO:0000256" key="7">
    <source>
        <dbReference type="ARBA" id="ARBA00023136"/>
    </source>
</evidence>
<keyword evidence="5 9" id="KW-0812">Transmembrane</keyword>
<keyword evidence="3" id="KW-0050">Antiport</keyword>
<dbReference type="PANTHER" id="PTHR33451:SF5">
    <property type="entry name" value="NA+_H+ ANTIPORTER"/>
    <property type="match status" value="1"/>
</dbReference>
<keyword evidence="6 9" id="KW-1133">Transmembrane helix</keyword>
<protein>
    <submittedName>
        <fullName evidence="11">Na+/H+ antiporter NhaC</fullName>
    </submittedName>
</protein>
<feature type="transmembrane region" description="Helical" evidence="9">
    <location>
        <begin position="401"/>
        <end position="421"/>
    </location>
</feature>
<feature type="transmembrane region" description="Helical" evidence="9">
    <location>
        <begin position="285"/>
        <end position="306"/>
    </location>
</feature>
<feature type="transmembrane region" description="Helical" evidence="9">
    <location>
        <begin position="193"/>
        <end position="215"/>
    </location>
</feature>
<feature type="transmembrane region" description="Helical" evidence="9">
    <location>
        <begin position="254"/>
        <end position="273"/>
    </location>
</feature>
<keyword evidence="2" id="KW-0813">Transport</keyword>
<feature type="transmembrane region" description="Helical" evidence="9">
    <location>
        <begin position="110"/>
        <end position="138"/>
    </location>
</feature>
<gene>
    <name evidence="11" type="ORF">DFO73_11444</name>
</gene>
<evidence type="ECO:0000256" key="8">
    <source>
        <dbReference type="ARBA" id="ARBA00038435"/>
    </source>
</evidence>
<dbReference type="InterPro" id="IPR018461">
    <property type="entry name" value="Na/H_Antiport_NhaC-like_C"/>
</dbReference>
<keyword evidence="4" id="KW-1003">Cell membrane</keyword>